<reference evidence="2" key="1">
    <citation type="journal article" date="2022" name="Mol. Ecol. Resour.">
        <title>The genomes of chicory, endive, great burdock and yacon provide insights into Asteraceae palaeo-polyploidization history and plant inulin production.</title>
        <authorList>
            <person name="Fan W."/>
            <person name="Wang S."/>
            <person name="Wang H."/>
            <person name="Wang A."/>
            <person name="Jiang F."/>
            <person name="Liu H."/>
            <person name="Zhao H."/>
            <person name="Xu D."/>
            <person name="Zhang Y."/>
        </authorList>
    </citation>
    <scope>NUCLEOTIDE SEQUENCE [LARGE SCALE GENOMIC DNA]</scope>
    <source>
        <strain evidence="2">cv. Punajuju</strain>
    </source>
</reference>
<gene>
    <name evidence="1" type="ORF">L2E82_32015</name>
</gene>
<comment type="caution">
    <text evidence="1">The sequence shown here is derived from an EMBL/GenBank/DDBJ whole genome shotgun (WGS) entry which is preliminary data.</text>
</comment>
<sequence>MKPLSQSHLQRWNLFNQFSRPVFFCVFLLVVSSEVIESQFIVKTLPGFVGDLPFTLETGYIGIGESDDVQWIYYFVESEGNPENDPLMLWLTAGPGCSGLSTLVSEIGPVIFNNANSTVEKPMLEMNSNRWTQVANILYVDQPAGTGFSYATTPKAYKTNDTLSAMQVYQFLKKWLVDHPKFLNNPFFLGGDSYNGILVPMILQEIYNGNEVGEETQINIKGYILGNPLTDIRGDYNSRIPFAHNVALLSDEIYESTKQNCHGEYLNVNPNNSLCMQDLQVVDKCLERINKEYILDPLCDTSNTLKNSHLFKRVLKSLDNTSMTNWLLPRVQRQRCRVYHEDNPLINIWANRKDVREALHIPEEYDGIKWVKCNESLTFDYGKEAISYTNNVPSTVVYHKHLTYKNCRALIFSGDHDMLVSHLGTVNWIESLNLLVVNYWRPWYLDNQVAGYTMKYSTRDYNLTFATVKGGGHIVRLYKPKQCSRMFMRWLVDDPLYIFTS</sequence>
<evidence type="ECO:0000313" key="2">
    <source>
        <dbReference type="Proteomes" id="UP001055811"/>
    </source>
</evidence>
<reference evidence="1 2" key="2">
    <citation type="journal article" date="2022" name="Mol. Ecol. Resour.">
        <title>The genomes of chicory, endive, great burdock and yacon provide insights into Asteraceae paleo-polyploidization history and plant inulin production.</title>
        <authorList>
            <person name="Fan W."/>
            <person name="Wang S."/>
            <person name="Wang H."/>
            <person name="Wang A."/>
            <person name="Jiang F."/>
            <person name="Liu H."/>
            <person name="Zhao H."/>
            <person name="Xu D."/>
            <person name="Zhang Y."/>
        </authorList>
    </citation>
    <scope>NUCLEOTIDE SEQUENCE [LARGE SCALE GENOMIC DNA]</scope>
    <source>
        <strain evidence="2">cv. Punajuju</strain>
        <tissue evidence="1">Leaves</tissue>
    </source>
</reference>
<protein>
    <submittedName>
        <fullName evidence="1">Uncharacterized protein</fullName>
    </submittedName>
</protein>
<evidence type="ECO:0000313" key="1">
    <source>
        <dbReference type="EMBL" id="KAI3721013.1"/>
    </source>
</evidence>
<keyword evidence="2" id="KW-1185">Reference proteome</keyword>
<accession>A0ACB9BGE4</accession>
<dbReference type="Proteomes" id="UP001055811">
    <property type="component" value="Linkage Group LG06"/>
</dbReference>
<name>A0ACB9BGE4_CICIN</name>
<proteinExistence type="predicted"/>
<organism evidence="1 2">
    <name type="scientific">Cichorium intybus</name>
    <name type="common">Chicory</name>
    <dbReference type="NCBI Taxonomy" id="13427"/>
    <lineage>
        <taxon>Eukaryota</taxon>
        <taxon>Viridiplantae</taxon>
        <taxon>Streptophyta</taxon>
        <taxon>Embryophyta</taxon>
        <taxon>Tracheophyta</taxon>
        <taxon>Spermatophyta</taxon>
        <taxon>Magnoliopsida</taxon>
        <taxon>eudicotyledons</taxon>
        <taxon>Gunneridae</taxon>
        <taxon>Pentapetalae</taxon>
        <taxon>asterids</taxon>
        <taxon>campanulids</taxon>
        <taxon>Asterales</taxon>
        <taxon>Asteraceae</taxon>
        <taxon>Cichorioideae</taxon>
        <taxon>Cichorieae</taxon>
        <taxon>Cichoriinae</taxon>
        <taxon>Cichorium</taxon>
    </lineage>
</organism>
<dbReference type="EMBL" id="CM042014">
    <property type="protein sequence ID" value="KAI3721013.1"/>
    <property type="molecule type" value="Genomic_DNA"/>
</dbReference>